<name>A0ABN7W1T6_GIGMA</name>
<reference evidence="1 2" key="1">
    <citation type="submission" date="2021-06" db="EMBL/GenBank/DDBJ databases">
        <authorList>
            <person name="Kallberg Y."/>
            <person name="Tangrot J."/>
            <person name="Rosling A."/>
        </authorList>
    </citation>
    <scope>NUCLEOTIDE SEQUENCE [LARGE SCALE GENOMIC DNA]</scope>
    <source>
        <strain evidence="1 2">120-4 pot B 10/14</strain>
    </source>
</reference>
<protein>
    <submittedName>
        <fullName evidence="1">38942_t:CDS:1</fullName>
    </submittedName>
</protein>
<gene>
    <name evidence="1" type="ORF">GMARGA_LOCUS25411</name>
</gene>
<sequence length="159" mass="18146">MIMDDEWTTVASIIKILKPFNNITNYISGSSYSTISIIYLTISTLRNALLRDYVDEDIDICDTDKIDLDTIDDISMFDLEEVSDDNEQIRSPAVTTNLVERIKYIMSELFARYYQLEYNQIRSDEGLGLSSNKAILDLSGLFILTVFIAVQQNATCKNE</sequence>
<dbReference type="Proteomes" id="UP000789901">
    <property type="component" value="Unassembled WGS sequence"/>
</dbReference>
<comment type="caution">
    <text evidence="1">The sequence shown here is derived from an EMBL/GenBank/DDBJ whole genome shotgun (WGS) entry which is preliminary data.</text>
</comment>
<organism evidence="1 2">
    <name type="scientific">Gigaspora margarita</name>
    <dbReference type="NCBI Taxonomy" id="4874"/>
    <lineage>
        <taxon>Eukaryota</taxon>
        <taxon>Fungi</taxon>
        <taxon>Fungi incertae sedis</taxon>
        <taxon>Mucoromycota</taxon>
        <taxon>Glomeromycotina</taxon>
        <taxon>Glomeromycetes</taxon>
        <taxon>Diversisporales</taxon>
        <taxon>Gigasporaceae</taxon>
        <taxon>Gigaspora</taxon>
    </lineage>
</organism>
<feature type="non-terminal residue" evidence="1">
    <location>
        <position position="159"/>
    </location>
</feature>
<dbReference type="EMBL" id="CAJVQB010028102">
    <property type="protein sequence ID" value="CAG8811761.1"/>
    <property type="molecule type" value="Genomic_DNA"/>
</dbReference>
<dbReference type="SUPFAM" id="SSF53098">
    <property type="entry name" value="Ribonuclease H-like"/>
    <property type="match status" value="1"/>
</dbReference>
<proteinExistence type="predicted"/>
<evidence type="ECO:0000313" key="2">
    <source>
        <dbReference type="Proteomes" id="UP000789901"/>
    </source>
</evidence>
<evidence type="ECO:0000313" key="1">
    <source>
        <dbReference type="EMBL" id="CAG8811761.1"/>
    </source>
</evidence>
<dbReference type="InterPro" id="IPR012337">
    <property type="entry name" value="RNaseH-like_sf"/>
</dbReference>
<accession>A0ABN7W1T6</accession>
<keyword evidence="2" id="KW-1185">Reference proteome</keyword>